<dbReference type="Gene3D" id="3.30.70.1290">
    <property type="entry name" value="Transposase IS200-like"/>
    <property type="match status" value="1"/>
</dbReference>
<gene>
    <name evidence="2" type="ORF">PRLR5076_03640</name>
</gene>
<dbReference type="InterPro" id="IPR036515">
    <property type="entry name" value="Transposase_17_sf"/>
</dbReference>
<dbReference type="GO" id="GO:0003677">
    <property type="term" value="F:DNA binding"/>
    <property type="evidence" value="ECO:0007669"/>
    <property type="project" value="InterPro"/>
</dbReference>
<dbReference type="SUPFAM" id="SSF143422">
    <property type="entry name" value="Transposase IS200-like"/>
    <property type="match status" value="1"/>
</dbReference>
<dbReference type="EMBL" id="BPUB01000001">
    <property type="protein sequence ID" value="GJG57513.1"/>
    <property type="molecule type" value="Genomic_DNA"/>
</dbReference>
<organism evidence="2 3">
    <name type="scientific">Prevotella lacticifex</name>
    <dbReference type="NCBI Taxonomy" id="2854755"/>
    <lineage>
        <taxon>Bacteria</taxon>
        <taxon>Pseudomonadati</taxon>
        <taxon>Bacteroidota</taxon>
        <taxon>Bacteroidia</taxon>
        <taxon>Bacteroidales</taxon>
        <taxon>Prevotellaceae</taxon>
        <taxon>Prevotella</taxon>
    </lineage>
</organism>
<dbReference type="GO" id="GO:0006313">
    <property type="term" value="P:DNA transposition"/>
    <property type="evidence" value="ECO:0007669"/>
    <property type="project" value="InterPro"/>
</dbReference>
<protein>
    <recommendedName>
        <fullName evidence="1">Transposase IS200-like domain-containing protein</fullName>
    </recommendedName>
</protein>
<sequence length="239" mass="27871">MGNHIHLLIQENDEPIGDSMKRIASSYVYYYNHKYDRIGHLFQERFKSQPVESWDYFLTLLRYIHQNPMKPHLVADLKDYPWSSWREYLGISQPPFTSIQTVLRRIDISELTALIEKPMDEEEEDGLLDAYVQPKAMSYNNEQVWDMIEYYCGANTPSQFQALSRPQQKHVLYCVHEEGVGPRTLSRLTGVPYSIVQRATSAANERLLQSSVIVSEPTPEDDLFLTCCDEGTFDKYPEY</sequence>
<evidence type="ECO:0000259" key="1">
    <source>
        <dbReference type="SMART" id="SM01321"/>
    </source>
</evidence>
<dbReference type="InterPro" id="IPR002686">
    <property type="entry name" value="Transposase_17"/>
</dbReference>
<dbReference type="Proteomes" id="UP000825483">
    <property type="component" value="Unassembled WGS sequence"/>
</dbReference>
<dbReference type="AlphaFoldDB" id="A0A9R1CWZ5"/>
<dbReference type="PANTHER" id="PTHR34322">
    <property type="entry name" value="TRANSPOSASE, Y1_TNP DOMAIN-CONTAINING"/>
    <property type="match status" value="1"/>
</dbReference>
<feature type="domain" description="Transposase IS200-like" evidence="1">
    <location>
        <begin position="1"/>
        <end position="67"/>
    </location>
</feature>
<accession>A0A9R1CWZ5</accession>
<evidence type="ECO:0000313" key="3">
    <source>
        <dbReference type="Proteomes" id="UP000825483"/>
    </source>
</evidence>
<dbReference type="Pfam" id="PF01797">
    <property type="entry name" value="Y1_Tnp"/>
    <property type="match status" value="1"/>
</dbReference>
<keyword evidence="3" id="KW-1185">Reference proteome</keyword>
<comment type="caution">
    <text evidence="2">The sequence shown here is derived from an EMBL/GenBank/DDBJ whole genome shotgun (WGS) entry which is preliminary data.</text>
</comment>
<name>A0A9R1CWZ5_9BACT</name>
<evidence type="ECO:0000313" key="2">
    <source>
        <dbReference type="EMBL" id="GJG57513.1"/>
    </source>
</evidence>
<dbReference type="GO" id="GO:0004803">
    <property type="term" value="F:transposase activity"/>
    <property type="evidence" value="ECO:0007669"/>
    <property type="project" value="InterPro"/>
</dbReference>
<reference evidence="2" key="1">
    <citation type="journal article" date="2022" name="Int. J. Syst. Evol. Microbiol.">
        <title>Prevotella lacticifex sp. nov., isolated from the rumen of cows.</title>
        <authorList>
            <person name="Shinkai T."/>
            <person name="Ikeyama N."/>
            <person name="Kumagai M."/>
            <person name="Ohmori H."/>
            <person name="Sakamoto M."/>
            <person name="Ohkuma M."/>
            <person name="Mitsumori M."/>
        </authorList>
    </citation>
    <scope>NUCLEOTIDE SEQUENCE</scope>
    <source>
        <strain evidence="2">R5076</strain>
    </source>
</reference>
<proteinExistence type="predicted"/>
<dbReference type="SMART" id="SM01321">
    <property type="entry name" value="Y1_Tnp"/>
    <property type="match status" value="1"/>
</dbReference>
<dbReference type="PANTHER" id="PTHR34322:SF2">
    <property type="entry name" value="TRANSPOSASE IS200-LIKE DOMAIN-CONTAINING PROTEIN"/>
    <property type="match status" value="1"/>
</dbReference>